<comment type="caution">
    <text evidence="3">The sequence shown here is derived from an EMBL/GenBank/DDBJ whole genome shotgun (WGS) entry which is preliminary data.</text>
</comment>
<sequence length="86" mass="10083">MYGTFYGGYMFPLLVKEELDFWPEQNLRHRTWMNVKEAGDVCRHWWMKEARGVQNSGIKLVLASLQSETVLTDVFLGQKARKNDSE</sequence>
<organism evidence="3 4">
    <name type="scientific">Hibiscus sabdariffa</name>
    <name type="common">roselle</name>
    <dbReference type="NCBI Taxonomy" id="183260"/>
    <lineage>
        <taxon>Eukaryota</taxon>
        <taxon>Viridiplantae</taxon>
        <taxon>Streptophyta</taxon>
        <taxon>Embryophyta</taxon>
        <taxon>Tracheophyta</taxon>
        <taxon>Spermatophyta</taxon>
        <taxon>Magnoliopsida</taxon>
        <taxon>eudicotyledons</taxon>
        <taxon>Gunneridae</taxon>
        <taxon>Pentapetalae</taxon>
        <taxon>rosids</taxon>
        <taxon>malvids</taxon>
        <taxon>Malvales</taxon>
        <taxon>Malvaceae</taxon>
        <taxon>Malvoideae</taxon>
        <taxon>Hibiscus</taxon>
    </lineage>
</organism>
<keyword evidence="4" id="KW-1185">Reference proteome</keyword>
<dbReference type="EMBL" id="JBBPBN010000040">
    <property type="protein sequence ID" value="KAK8999417.1"/>
    <property type="molecule type" value="Genomic_DNA"/>
</dbReference>
<accession>A0ABR2QFH6</accession>
<dbReference type="PANTHER" id="PTHR12629">
    <property type="entry name" value="DIPHOSPHOINOSITOL POLYPHOSPHATE PHOSPHOHYDROLASE"/>
    <property type="match status" value="1"/>
</dbReference>
<name>A0ABR2QFH6_9ROSI</name>
<dbReference type="PANTHER" id="PTHR12629:SF62">
    <property type="entry name" value="NUDIX HYDROLASE 17, MITOCHONDRIAL"/>
    <property type="match status" value="1"/>
</dbReference>
<dbReference type="Proteomes" id="UP001396334">
    <property type="component" value="Unassembled WGS sequence"/>
</dbReference>
<evidence type="ECO:0000313" key="4">
    <source>
        <dbReference type="Proteomes" id="UP001396334"/>
    </source>
</evidence>
<evidence type="ECO:0000256" key="1">
    <source>
        <dbReference type="ARBA" id="ARBA00022723"/>
    </source>
</evidence>
<keyword evidence="2" id="KW-0378">Hydrolase</keyword>
<evidence type="ECO:0000313" key="3">
    <source>
        <dbReference type="EMBL" id="KAK8999417.1"/>
    </source>
</evidence>
<evidence type="ECO:0000256" key="2">
    <source>
        <dbReference type="ARBA" id="ARBA00022801"/>
    </source>
</evidence>
<keyword evidence="1" id="KW-0479">Metal-binding</keyword>
<protein>
    <submittedName>
        <fullName evidence="3">Uncharacterized protein</fullName>
    </submittedName>
</protein>
<gene>
    <name evidence="3" type="ORF">V6N11_070584</name>
</gene>
<reference evidence="3 4" key="1">
    <citation type="journal article" date="2024" name="G3 (Bethesda)">
        <title>Genome assembly of Hibiscus sabdariffa L. provides insights into metabolisms of medicinal natural products.</title>
        <authorList>
            <person name="Kim T."/>
        </authorList>
    </citation>
    <scope>NUCLEOTIDE SEQUENCE [LARGE SCALE GENOMIC DNA]</scope>
    <source>
        <strain evidence="3">TK-2024</strain>
        <tissue evidence="3">Old leaves</tissue>
    </source>
</reference>
<proteinExistence type="predicted"/>